<keyword evidence="14" id="KW-1185">Reference proteome</keyword>
<feature type="compositionally biased region" description="Polar residues" evidence="10">
    <location>
        <begin position="564"/>
        <end position="589"/>
    </location>
</feature>
<dbReference type="Proteomes" id="UP000799421">
    <property type="component" value="Unassembled WGS sequence"/>
</dbReference>
<feature type="domain" description="Shugoshin C-terminal" evidence="11">
    <location>
        <begin position="480"/>
        <end position="503"/>
    </location>
</feature>
<dbReference type="GO" id="GO:0051301">
    <property type="term" value="P:cell division"/>
    <property type="evidence" value="ECO:0007669"/>
    <property type="project" value="UniProtKB-KW"/>
</dbReference>
<keyword evidence="8" id="KW-0137">Centromere</keyword>
<evidence type="ECO:0008006" key="15">
    <source>
        <dbReference type="Google" id="ProtNLM"/>
    </source>
</evidence>
<name>A0A6A7CAD7_9PEZI</name>
<dbReference type="InterPro" id="IPR011515">
    <property type="entry name" value="Shugoshin_C"/>
</dbReference>
<dbReference type="InterPro" id="IPR011516">
    <property type="entry name" value="Shugoshin_N"/>
</dbReference>
<comment type="subcellular location">
    <subcellularLocation>
        <location evidence="1">Chromosome</location>
        <location evidence="1">Centromere</location>
    </subcellularLocation>
</comment>
<accession>A0A6A7CAD7</accession>
<dbReference type="AlphaFoldDB" id="A0A6A7CAD7"/>
<dbReference type="GO" id="GO:0000779">
    <property type="term" value="C:condensed chromosome, centromeric region"/>
    <property type="evidence" value="ECO:0007669"/>
    <property type="project" value="UniProtKB-ARBA"/>
</dbReference>
<evidence type="ECO:0000256" key="7">
    <source>
        <dbReference type="ARBA" id="ARBA00023306"/>
    </source>
</evidence>
<evidence type="ECO:0000256" key="5">
    <source>
        <dbReference type="ARBA" id="ARBA00022829"/>
    </source>
</evidence>
<keyword evidence="6 9" id="KW-0175">Coiled coil</keyword>
<gene>
    <name evidence="13" type="ORF">K470DRAFT_254274</name>
</gene>
<dbReference type="Pfam" id="PF07558">
    <property type="entry name" value="Shugoshin_N"/>
    <property type="match status" value="1"/>
</dbReference>
<feature type="region of interest" description="Disordered" evidence="10">
    <location>
        <begin position="1"/>
        <end position="24"/>
    </location>
</feature>
<evidence type="ECO:0000256" key="3">
    <source>
        <dbReference type="ARBA" id="ARBA00022454"/>
    </source>
</evidence>
<evidence type="ECO:0000256" key="6">
    <source>
        <dbReference type="ARBA" id="ARBA00023054"/>
    </source>
</evidence>
<evidence type="ECO:0000259" key="11">
    <source>
        <dbReference type="Pfam" id="PF07557"/>
    </source>
</evidence>
<dbReference type="GO" id="GO:0005634">
    <property type="term" value="C:nucleus"/>
    <property type="evidence" value="ECO:0007669"/>
    <property type="project" value="InterPro"/>
</dbReference>
<evidence type="ECO:0000256" key="4">
    <source>
        <dbReference type="ARBA" id="ARBA00022618"/>
    </source>
</evidence>
<sequence>MARLNGERPAAPAMSPTPASQPQFGEVADHVADIMRTKGQPLPDKTAPHLDEIRRKVIRQNRELAKNNSHQNLRIRGLEMEIGRLQTDNLALREKILQLENELRKTKSAPSEEVVRSMKVALQAKLAELDSIVDGLDQMAALHSNVDGRVTRSKEVTKRLWLERRSLRATLGEKELPTICEGKQYPRRTLNSEEIQKLRLSDPGSNDSPDLGPPPMAHFDFEDPVKAPASPSVSYPAPAVADGSVLPDLGVNLETRRRRKDGLPKLEIRRQSIVPSSPERTDGEASCIIRAGAKRKMIDRDVDEDFSFSRKTQPAEEKKSVPGVSDNSAKGKAENVIEPALAVNSPAVRKVLGDKSVNISPRKAPVRASQVETALDKPDKSEKPNFSEKSNPPEKAEKAHAKKPARGTSRSVSSIPLLSPQRNSFYEPAEIELPEPSSKEPSQKPSTKPEIPASRSDASRTCTPQPEDLSSASIKADGGGRPSRRAKGAVNYAEPSLIAKMRRPGEQMVDAISGLQKHQSVMKKEDHTSVPIKEEAAEDGFTWKDLPTTSSEKKSSASKRTRKPNPTNGGRGSTPSSPTVSKSAPTSTVLDAATKELEDLAIYDVAESSSPGPIPEPVRSKSTSSRRHSTASKSGTKSSKDLISSGEGSERAANRRRTLMQ</sequence>
<keyword evidence="5" id="KW-0159">Chromosome partition</keyword>
<keyword evidence="3" id="KW-0158">Chromosome</keyword>
<protein>
    <recommendedName>
        <fullName evidence="15">Shugoshin C-terminal domain-containing protein</fullName>
    </recommendedName>
</protein>
<feature type="compositionally biased region" description="Low complexity" evidence="10">
    <location>
        <begin position="9"/>
        <end position="23"/>
    </location>
</feature>
<feature type="region of interest" description="Disordered" evidence="10">
    <location>
        <begin position="299"/>
        <end position="661"/>
    </location>
</feature>
<dbReference type="GO" id="GO:0045132">
    <property type="term" value="P:meiotic chromosome segregation"/>
    <property type="evidence" value="ECO:0007669"/>
    <property type="project" value="InterPro"/>
</dbReference>
<dbReference type="Pfam" id="PF07557">
    <property type="entry name" value="Shugoshin_C"/>
    <property type="match status" value="1"/>
</dbReference>
<reference evidence="13" key="1">
    <citation type="journal article" date="2020" name="Stud. Mycol.">
        <title>101 Dothideomycetes genomes: a test case for predicting lifestyles and emergence of pathogens.</title>
        <authorList>
            <person name="Haridas S."/>
            <person name="Albert R."/>
            <person name="Binder M."/>
            <person name="Bloem J."/>
            <person name="Labutti K."/>
            <person name="Salamov A."/>
            <person name="Andreopoulos B."/>
            <person name="Baker S."/>
            <person name="Barry K."/>
            <person name="Bills G."/>
            <person name="Bluhm B."/>
            <person name="Cannon C."/>
            <person name="Castanera R."/>
            <person name="Culley D."/>
            <person name="Daum C."/>
            <person name="Ezra D."/>
            <person name="Gonzalez J."/>
            <person name="Henrissat B."/>
            <person name="Kuo A."/>
            <person name="Liang C."/>
            <person name="Lipzen A."/>
            <person name="Lutzoni F."/>
            <person name="Magnuson J."/>
            <person name="Mondo S."/>
            <person name="Nolan M."/>
            <person name="Ohm R."/>
            <person name="Pangilinan J."/>
            <person name="Park H.-J."/>
            <person name="Ramirez L."/>
            <person name="Alfaro M."/>
            <person name="Sun H."/>
            <person name="Tritt A."/>
            <person name="Yoshinaga Y."/>
            <person name="Zwiers L.-H."/>
            <person name="Turgeon B."/>
            <person name="Goodwin S."/>
            <person name="Spatafora J."/>
            <person name="Crous P."/>
            <person name="Grigoriev I."/>
        </authorList>
    </citation>
    <scope>NUCLEOTIDE SEQUENCE</scope>
    <source>
        <strain evidence="13">CBS 480.64</strain>
    </source>
</reference>
<evidence type="ECO:0000259" key="12">
    <source>
        <dbReference type="Pfam" id="PF07558"/>
    </source>
</evidence>
<keyword evidence="4" id="KW-0132">Cell division</keyword>
<proteinExistence type="inferred from homology"/>
<feature type="region of interest" description="Disordered" evidence="10">
    <location>
        <begin position="262"/>
        <end position="283"/>
    </location>
</feature>
<evidence type="ECO:0000256" key="2">
    <source>
        <dbReference type="ARBA" id="ARBA00010845"/>
    </source>
</evidence>
<evidence type="ECO:0000256" key="8">
    <source>
        <dbReference type="ARBA" id="ARBA00023328"/>
    </source>
</evidence>
<dbReference type="OrthoDB" id="5394106at2759"/>
<dbReference type="EMBL" id="MU005958">
    <property type="protein sequence ID" value="KAF2863965.1"/>
    <property type="molecule type" value="Genomic_DNA"/>
</dbReference>
<evidence type="ECO:0000313" key="13">
    <source>
        <dbReference type="EMBL" id="KAF2863965.1"/>
    </source>
</evidence>
<feature type="compositionally biased region" description="Basic and acidic residues" evidence="10">
    <location>
        <begin position="374"/>
        <end position="399"/>
    </location>
</feature>
<feature type="compositionally biased region" description="Basic and acidic residues" evidence="10">
    <location>
        <begin position="522"/>
        <end position="535"/>
    </location>
</feature>
<feature type="region of interest" description="Disordered" evidence="10">
    <location>
        <begin position="199"/>
        <end position="218"/>
    </location>
</feature>
<feature type="compositionally biased region" description="Polar residues" evidence="10">
    <location>
        <begin position="408"/>
        <end position="424"/>
    </location>
</feature>
<evidence type="ECO:0000256" key="9">
    <source>
        <dbReference type="SAM" id="Coils"/>
    </source>
</evidence>
<feature type="coiled-coil region" evidence="9">
    <location>
        <begin position="75"/>
        <end position="109"/>
    </location>
</feature>
<keyword evidence="7" id="KW-0131">Cell cycle</keyword>
<evidence type="ECO:0000313" key="14">
    <source>
        <dbReference type="Proteomes" id="UP000799421"/>
    </source>
</evidence>
<evidence type="ECO:0000256" key="10">
    <source>
        <dbReference type="SAM" id="MobiDB-lite"/>
    </source>
</evidence>
<organism evidence="13 14">
    <name type="scientific">Piedraia hortae CBS 480.64</name>
    <dbReference type="NCBI Taxonomy" id="1314780"/>
    <lineage>
        <taxon>Eukaryota</taxon>
        <taxon>Fungi</taxon>
        <taxon>Dikarya</taxon>
        <taxon>Ascomycota</taxon>
        <taxon>Pezizomycotina</taxon>
        <taxon>Dothideomycetes</taxon>
        <taxon>Dothideomycetidae</taxon>
        <taxon>Capnodiales</taxon>
        <taxon>Piedraiaceae</taxon>
        <taxon>Piedraia</taxon>
    </lineage>
</organism>
<comment type="similarity">
    <text evidence="2">Belongs to the shugoshin family.</text>
</comment>
<feature type="compositionally biased region" description="Polar residues" evidence="10">
    <location>
        <begin position="459"/>
        <end position="473"/>
    </location>
</feature>
<evidence type="ECO:0000256" key="1">
    <source>
        <dbReference type="ARBA" id="ARBA00004584"/>
    </source>
</evidence>
<feature type="domain" description="Shugoshin N-terminal coiled-coil" evidence="12">
    <location>
        <begin position="53"/>
        <end position="97"/>
    </location>
</feature>